<dbReference type="PROSITE" id="PS51755">
    <property type="entry name" value="OMPR_PHOB"/>
    <property type="match status" value="1"/>
</dbReference>
<evidence type="ECO:0000259" key="7">
    <source>
        <dbReference type="PROSITE" id="PS51755"/>
    </source>
</evidence>
<evidence type="ECO:0000259" key="6">
    <source>
        <dbReference type="PROSITE" id="PS50110"/>
    </source>
</evidence>
<dbReference type="NCBIfam" id="TIGR01387">
    <property type="entry name" value="cztR_silR_copR"/>
    <property type="match status" value="1"/>
</dbReference>
<feature type="domain" description="Response regulatory" evidence="6">
    <location>
        <begin position="52"/>
        <end position="165"/>
    </location>
</feature>
<evidence type="ECO:0000313" key="10">
    <source>
        <dbReference type="EMBL" id="VFR57724.1"/>
    </source>
</evidence>
<dbReference type="GO" id="GO:0032993">
    <property type="term" value="C:protein-DNA complex"/>
    <property type="evidence" value="ECO:0007669"/>
    <property type="project" value="TreeGrafter"/>
</dbReference>
<dbReference type="SMART" id="SM00862">
    <property type="entry name" value="Trans_reg_C"/>
    <property type="match status" value="1"/>
</dbReference>
<reference evidence="8" key="1">
    <citation type="submission" date="2019-03" db="EMBL/GenBank/DDBJ databases">
        <authorList>
            <person name="Danneels B."/>
        </authorList>
    </citation>
    <scope>NUCLEOTIDE SEQUENCE</scope>
</reference>
<dbReference type="GO" id="GO:0000976">
    <property type="term" value="F:transcription cis-regulatory region binding"/>
    <property type="evidence" value="ECO:0007669"/>
    <property type="project" value="TreeGrafter"/>
</dbReference>
<dbReference type="SUPFAM" id="SSF52172">
    <property type="entry name" value="CheY-like"/>
    <property type="match status" value="1"/>
</dbReference>
<dbReference type="PROSITE" id="PS50110">
    <property type="entry name" value="RESPONSE_REGULATORY"/>
    <property type="match status" value="1"/>
</dbReference>
<accession>A0A484QGK6</accession>
<proteinExistence type="predicted"/>
<evidence type="ECO:0000313" key="8">
    <source>
        <dbReference type="EMBL" id="VFR36107.1"/>
    </source>
</evidence>
<evidence type="ECO:0000256" key="3">
    <source>
        <dbReference type="ARBA" id="ARBA00023015"/>
    </source>
</evidence>
<keyword evidence="2" id="KW-0902">Two-component regulatory system</keyword>
<evidence type="ECO:0000256" key="4">
    <source>
        <dbReference type="ARBA" id="ARBA00023125"/>
    </source>
</evidence>
<dbReference type="InterPro" id="IPR011006">
    <property type="entry name" value="CheY-like_superfamily"/>
</dbReference>
<dbReference type="CDD" id="cd19935">
    <property type="entry name" value="REC_OmpR_CusR-like"/>
    <property type="match status" value="1"/>
</dbReference>
<dbReference type="GO" id="GO:0005829">
    <property type="term" value="C:cytosol"/>
    <property type="evidence" value="ECO:0007669"/>
    <property type="project" value="TreeGrafter"/>
</dbReference>
<name>A0A484QGK6_9ZZZZ</name>
<dbReference type="SMART" id="SM00448">
    <property type="entry name" value="REC"/>
    <property type="match status" value="1"/>
</dbReference>
<evidence type="ECO:0000313" key="9">
    <source>
        <dbReference type="EMBL" id="VFR51038.1"/>
    </source>
</evidence>
<dbReference type="InterPro" id="IPR036388">
    <property type="entry name" value="WH-like_DNA-bd_sf"/>
</dbReference>
<dbReference type="FunFam" id="1.10.10.10:FF:000005">
    <property type="entry name" value="Two-component system response regulator"/>
    <property type="match status" value="1"/>
</dbReference>
<dbReference type="Pfam" id="PF00072">
    <property type="entry name" value="Response_reg"/>
    <property type="match status" value="1"/>
</dbReference>
<dbReference type="GO" id="GO:0006355">
    <property type="term" value="P:regulation of DNA-templated transcription"/>
    <property type="evidence" value="ECO:0007669"/>
    <property type="project" value="InterPro"/>
</dbReference>
<dbReference type="AlphaFoldDB" id="A0A484QGK6"/>
<protein>
    <submittedName>
        <fullName evidence="8">DNA-binding heavy metal response regulator</fullName>
    </submittedName>
</protein>
<dbReference type="Pfam" id="PF00486">
    <property type="entry name" value="Trans_reg_C"/>
    <property type="match status" value="1"/>
</dbReference>
<dbReference type="EMBL" id="CAADIF010000001">
    <property type="protein sequence ID" value="VFR57724.1"/>
    <property type="molecule type" value="Genomic_DNA"/>
</dbReference>
<dbReference type="EMBL" id="CAADIH010000037">
    <property type="protein sequence ID" value="VFR51038.1"/>
    <property type="molecule type" value="Genomic_DNA"/>
</dbReference>
<evidence type="ECO:0000256" key="1">
    <source>
        <dbReference type="ARBA" id="ARBA00022553"/>
    </source>
</evidence>
<dbReference type="Gene3D" id="6.10.250.690">
    <property type="match status" value="1"/>
</dbReference>
<dbReference type="InterPro" id="IPR001867">
    <property type="entry name" value="OmpR/PhoB-type_DNA-bd"/>
</dbReference>
<dbReference type="EMBL" id="CAADIA010000009">
    <property type="protein sequence ID" value="VFR36107.1"/>
    <property type="molecule type" value="Genomic_DNA"/>
</dbReference>
<organism evidence="8">
    <name type="scientific">plant metagenome</name>
    <dbReference type="NCBI Taxonomy" id="1297885"/>
    <lineage>
        <taxon>unclassified sequences</taxon>
        <taxon>metagenomes</taxon>
        <taxon>organismal metagenomes</taxon>
    </lineage>
</organism>
<feature type="domain" description="OmpR/PhoB-type" evidence="7">
    <location>
        <begin position="174"/>
        <end position="272"/>
    </location>
</feature>
<sequence>MPFVLAFPLAAGTLTEMSASGQETDMLAAVQSSTPRARATPCARHLENRHLRVLIIEDEEKTSSYLLRGLTELGYTADTASNGTDGLHYAMEFDYDAIVLDLMLPGMDGYAVLENLRRHKNTPVIMLSARGAVDDRVKGLRKGADDYLPKPFSFTELVARLQVQTRRRNENLEATVLQVDDLVIDLLARKATRGGQRLDLTAKEFSLLCLLARHQGEILSKLMIAEQVWDMNFDSDVNVVEVAIKRLRTKVDAPYPAKLLHTVRGMGYVLEARDDAPQAEVA</sequence>
<dbReference type="CDD" id="cd00383">
    <property type="entry name" value="trans_reg_C"/>
    <property type="match status" value="1"/>
</dbReference>
<dbReference type="Gene3D" id="3.40.50.2300">
    <property type="match status" value="1"/>
</dbReference>
<dbReference type="InterPro" id="IPR039420">
    <property type="entry name" value="WalR-like"/>
</dbReference>
<dbReference type="InterPro" id="IPR001789">
    <property type="entry name" value="Sig_transdc_resp-reg_receiver"/>
</dbReference>
<gene>
    <name evidence="8" type="ORF">ANK1_3595</name>
    <name evidence="10" type="ORF">ANK2_3596</name>
    <name evidence="9" type="ORF">BER2_3744</name>
</gene>
<dbReference type="FunFam" id="3.40.50.2300:FF:000001">
    <property type="entry name" value="DNA-binding response regulator PhoB"/>
    <property type="match status" value="1"/>
</dbReference>
<keyword evidence="5" id="KW-0804">Transcription</keyword>
<dbReference type="GO" id="GO:0000156">
    <property type="term" value="F:phosphorelay response regulator activity"/>
    <property type="evidence" value="ECO:0007669"/>
    <property type="project" value="TreeGrafter"/>
</dbReference>
<dbReference type="PANTHER" id="PTHR48111:SF76">
    <property type="entry name" value="TWO-COMPONENT RESPONSE REGULATOR"/>
    <property type="match status" value="1"/>
</dbReference>
<dbReference type="Gene3D" id="1.10.10.10">
    <property type="entry name" value="Winged helix-like DNA-binding domain superfamily/Winged helix DNA-binding domain"/>
    <property type="match status" value="1"/>
</dbReference>
<keyword evidence="4 8" id="KW-0238">DNA-binding</keyword>
<keyword evidence="1" id="KW-0597">Phosphoprotein</keyword>
<evidence type="ECO:0000256" key="5">
    <source>
        <dbReference type="ARBA" id="ARBA00023163"/>
    </source>
</evidence>
<evidence type="ECO:0000256" key="2">
    <source>
        <dbReference type="ARBA" id="ARBA00023012"/>
    </source>
</evidence>
<keyword evidence="3" id="KW-0805">Transcription regulation</keyword>
<dbReference type="InterPro" id="IPR006291">
    <property type="entry name" value="CusR-like"/>
</dbReference>
<dbReference type="PANTHER" id="PTHR48111">
    <property type="entry name" value="REGULATOR OF RPOS"/>
    <property type="match status" value="1"/>
</dbReference>